<evidence type="ECO:0000313" key="4">
    <source>
        <dbReference type="EMBL" id="SCA57738.1"/>
    </source>
</evidence>
<evidence type="ECO:0000256" key="2">
    <source>
        <dbReference type="SAM" id="MobiDB-lite"/>
    </source>
</evidence>
<keyword evidence="5" id="KW-1185">Reference proteome</keyword>
<accession>A0A1C3RKG6</accession>
<dbReference type="SUPFAM" id="SSF75620">
    <property type="entry name" value="Release factor"/>
    <property type="match status" value="1"/>
</dbReference>
<dbReference type="EMBL" id="FLYE01000046">
    <property type="protein sequence ID" value="SCA57738.1"/>
    <property type="molecule type" value="Genomic_DNA"/>
</dbReference>
<protein>
    <submittedName>
        <fullName evidence="4">Peptidyl-tRNA hydrolase ArfB</fullName>
        <ecNumber evidence="4">3.1.1.29</ecNumber>
    </submittedName>
</protein>
<dbReference type="NCBIfam" id="NF006718">
    <property type="entry name" value="PRK09256.1"/>
    <property type="match status" value="1"/>
</dbReference>
<sequence>MIKITNTVFIDESEIEEKFIRSPGSGGQKVNKTESAVQLRFNARACRVLSYAVFMRLQKIAGSRMSKDGVIVLTAHTHRTQEMNRADGLARLVKMIAQACVSPKKRRATKPTKASKKRRLEGKKRTSDIKKSRSRVRTY</sequence>
<dbReference type="GO" id="GO:0043022">
    <property type="term" value="F:ribosome binding"/>
    <property type="evidence" value="ECO:0007669"/>
    <property type="project" value="TreeGrafter"/>
</dbReference>
<dbReference type="GO" id="GO:0004045">
    <property type="term" value="F:peptidyl-tRNA hydrolase activity"/>
    <property type="evidence" value="ECO:0007669"/>
    <property type="project" value="UniProtKB-EC"/>
</dbReference>
<organism evidence="4 5">
    <name type="scientific">Candidatus Terasakiella magnetica</name>
    <dbReference type="NCBI Taxonomy" id="1867952"/>
    <lineage>
        <taxon>Bacteria</taxon>
        <taxon>Pseudomonadati</taxon>
        <taxon>Pseudomonadota</taxon>
        <taxon>Alphaproteobacteria</taxon>
        <taxon>Rhodospirillales</taxon>
        <taxon>Terasakiellaceae</taxon>
        <taxon>Terasakiella</taxon>
    </lineage>
</organism>
<dbReference type="RefSeq" id="WP_069189757.1">
    <property type="nucleotide sequence ID" value="NZ_FLYE01000046.1"/>
</dbReference>
<feature type="compositionally biased region" description="Basic residues" evidence="2">
    <location>
        <begin position="103"/>
        <end position="122"/>
    </location>
</feature>
<dbReference type="AlphaFoldDB" id="A0A1C3RKG6"/>
<evidence type="ECO:0000259" key="3">
    <source>
        <dbReference type="Pfam" id="PF00472"/>
    </source>
</evidence>
<dbReference type="GO" id="GO:0072344">
    <property type="term" value="P:rescue of stalled ribosome"/>
    <property type="evidence" value="ECO:0007669"/>
    <property type="project" value="TreeGrafter"/>
</dbReference>
<evidence type="ECO:0000256" key="1">
    <source>
        <dbReference type="ARBA" id="ARBA00010835"/>
    </source>
</evidence>
<dbReference type="EC" id="3.1.1.29" evidence="4"/>
<dbReference type="PANTHER" id="PTHR47814">
    <property type="entry name" value="PEPTIDYL-TRNA HYDROLASE ARFB"/>
    <property type="match status" value="1"/>
</dbReference>
<comment type="similarity">
    <text evidence="1">Belongs to the prokaryotic/mitochondrial release factor family.</text>
</comment>
<keyword evidence="4" id="KW-0378">Hydrolase</keyword>
<dbReference type="STRING" id="1867952.MTBPR1_70010"/>
<dbReference type="InterPro" id="IPR045853">
    <property type="entry name" value="Pep_chain_release_fac_I_sf"/>
</dbReference>
<reference evidence="4 5" key="1">
    <citation type="submission" date="2016-07" db="EMBL/GenBank/DDBJ databases">
        <authorList>
            <person name="Lefevre C.T."/>
        </authorList>
    </citation>
    <scope>NUCLEOTIDE SEQUENCE [LARGE SCALE GENOMIC DNA]</scope>
    <source>
        <strain evidence="4">PR1</strain>
    </source>
</reference>
<dbReference type="OrthoDB" id="9815709at2"/>
<gene>
    <name evidence="4" type="primary">arfB</name>
    <name evidence="4" type="ORF">MTBPR1_70010</name>
</gene>
<feature type="region of interest" description="Disordered" evidence="2">
    <location>
        <begin position="101"/>
        <end position="139"/>
    </location>
</feature>
<dbReference type="PANTHER" id="PTHR47814:SF1">
    <property type="entry name" value="PEPTIDYL-TRNA HYDROLASE ARFB"/>
    <property type="match status" value="1"/>
</dbReference>
<dbReference type="Proteomes" id="UP000231658">
    <property type="component" value="Unassembled WGS sequence"/>
</dbReference>
<dbReference type="InterPro" id="IPR000352">
    <property type="entry name" value="Pep_chain_release_fac_I"/>
</dbReference>
<proteinExistence type="inferred from homology"/>
<dbReference type="GO" id="GO:0003747">
    <property type="term" value="F:translation release factor activity"/>
    <property type="evidence" value="ECO:0007669"/>
    <property type="project" value="InterPro"/>
</dbReference>
<name>A0A1C3RKG6_9PROT</name>
<dbReference type="Gene3D" id="3.30.160.20">
    <property type="match status" value="1"/>
</dbReference>
<dbReference type="Pfam" id="PF00472">
    <property type="entry name" value="RF-1"/>
    <property type="match status" value="1"/>
</dbReference>
<feature type="domain" description="Prokaryotic-type class I peptide chain release factors" evidence="3">
    <location>
        <begin position="7"/>
        <end position="133"/>
    </location>
</feature>
<evidence type="ECO:0000313" key="5">
    <source>
        <dbReference type="Proteomes" id="UP000231658"/>
    </source>
</evidence>